<gene>
    <name evidence="1" type="ORF">g.10069</name>
</gene>
<name>A0A1B6HH17_9HEMI</name>
<feature type="non-terminal residue" evidence="1">
    <location>
        <position position="1"/>
    </location>
</feature>
<accession>A0A1B6HH17</accession>
<organism evidence="1">
    <name type="scientific">Homalodisca liturata</name>
    <dbReference type="NCBI Taxonomy" id="320908"/>
    <lineage>
        <taxon>Eukaryota</taxon>
        <taxon>Metazoa</taxon>
        <taxon>Ecdysozoa</taxon>
        <taxon>Arthropoda</taxon>
        <taxon>Hexapoda</taxon>
        <taxon>Insecta</taxon>
        <taxon>Pterygota</taxon>
        <taxon>Neoptera</taxon>
        <taxon>Paraneoptera</taxon>
        <taxon>Hemiptera</taxon>
        <taxon>Auchenorrhyncha</taxon>
        <taxon>Membracoidea</taxon>
        <taxon>Cicadellidae</taxon>
        <taxon>Cicadellinae</taxon>
        <taxon>Proconiini</taxon>
        <taxon>Homalodisca</taxon>
    </lineage>
</organism>
<dbReference type="EMBL" id="GECU01033704">
    <property type="protein sequence ID" value="JAS74002.1"/>
    <property type="molecule type" value="Transcribed_RNA"/>
</dbReference>
<evidence type="ECO:0000313" key="1">
    <source>
        <dbReference type="EMBL" id="JAS74002.1"/>
    </source>
</evidence>
<dbReference type="AlphaFoldDB" id="A0A1B6HH17"/>
<reference evidence="1" key="1">
    <citation type="submission" date="2015-11" db="EMBL/GenBank/DDBJ databases">
        <title>De novo transcriptome assembly of four potential Pierce s Disease insect vectors from Arizona vineyards.</title>
        <authorList>
            <person name="Tassone E.E."/>
        </authorList>
    </citation>
    <scope>NUCLEOTIDE SEQUENCE</scope>
</reference>
<protein>
    <submittedName>
        <fullName evidence="1">Uncharacterized protein</fullName>
    </submittedName>
</protein>
<proteinExistence type="predicted"/>
<sequence length="100" mass="11107">CLPNNHHLEASDLRDYFVSRRHSAVQVSLLPAQLQAQLNTVEPPALRVRQGAAVRLSPLSPPQSSQTGSQDSRSLQAFQLLQKWFALEYNIVINGLICNS</sequence>